<dbReference type="RefSeq" id="WP_119052944.1">
    <property type="nucleotide sequence ID" value="NZ_CP032157.1"/>
</dbReference>
<proteinExistence type="predicted"/>
<dbReference type="EMBL" id="CP032157">
    <property type="protein sequence ID" value="AXY77068.1"/>
    <property type="molecule type" value="Genomic_DNA"/>
</dbReference>
<evidence type="ECO:0000313" key="1">
    <source>
        <dbReference type="EMBL" id="AXY77068.1"/>
    </source>
</evidence>
<dbReference type="InterPro" id="IPR036163">
    <property type="entry name" value="HMA_dom_sf"/>
</dbReference>
<name>A0A3B7MSF2_9BACT</name>
<accession>A0A3B7MSF2</accession>
<gene>
    <name evidence="1" type="ORF">D3H65_25130</name>
</gene>
<protein>
    <recommendedName>
        <fullName evidence="3">Copper chaperone</fullName>
    </recommendedName>
</protein>
<dbReference type="KEGG" id="pseg:D3H65_25130"/>
<dbReference type="OrthoDB" id="1036397at2"/>
<dbReference type="SUPFAM" id="SSF55008">
    <property type="entry name" value="HMA, heavy metal-associated domain"/>
    <property type="match status" value="1"/>
</dbReference>
<evidence type="ECO:0000313" key="2">
    <source>
        <dbReference type="Proteomes" id="UP000263900"/>
    </source>
</evidence>
<dbReference type="AlphaFoldDB" id="A0A3B7MSF2"/>
<dbReference type="Proteomes" id="UP000263900">
    <property type="component" value="Chromosome"/>
</dbReference>
<organism evidence="1 2">
    <name type="scientific">Paraflavitalea soli</name>
    <dbReference type="NCBI Taxonomy" id="2315862"/>
    <lineage>
        <taxon>Bacteria</taxon>
        <taxon>Pseudomonadati</taxon>
        <taxon>Bacteroidota</taxon>
        <taxon>Chitinophagia</taxon>
        <taxon>Chitinophagales</taxon>
        <taxon>Chitinophagaceae</taxon>
        <taxon>Paraflavitalea</taxon>
    </lineage>
</organism>
<keyword evidence="2" id="KW-1185">Reference proteome</keyword>
<sequence>MDILVFKTNLRYRKHIHHIGSHLDTLKGVIRWNVDMHDKDRILRIEAQNLSPRVIENTLSHAGYSCEELE</sequence>
<reference evidence="1 2" key="1">
    <citation type="submission" date="2018-09" db="EMBL/GenBank/DDBJ databases">
        <title>Genome sequencing of strain 6GH32-13.</title>
        <authorList>
            <person name="Weon H.-Y."/>
            <person name="Heo J."/>
            <person name="Kwon S.-W."/>
        </authorList>
    </citation>
    <scope>NUCLEOTIDE SEQUENCE [LARGE SCALE GENOMIC DNA]</scope>
    <source>
        <strain evidence="1 2">5GH32-13</strain>
    </source>
</reference>
<dbReference type="GO" id="GO:0046872">
    <property type="term" value="F:metal ion binding"/>
    <property type="evidence" value="ECO:0007669"/>
    <property type="project" value="InterPro"/>
</dbReference>
<evidence type="ECO:0008006" key="3">
    <source>
        <dbReference type="Google" id="ProtNLM"/>
    </source>
</evidence>